<dbReference type="Proteomes" id="UP000738325">
    <property type="component" value="Unassembled WGS sequence"/>
</dbReference>
<dbReference type="AlphaFoldDB" id="A0A9P6RWZ9"/>
<comment type="subcellular location">
    <subcellularLocation>
        <location evidence="1">Membrane</location>
        <topology evidence="1">Multi-pass membrane protein</topology>
    </subcellularLocation>
</comment>
<evidence type="ECO:0000313" key="7">
    <source>
        <dbReference type="EMBL" id="KAG0329772.1"/>
    </source>
</evidence>
<evidence type="ECO:0000256" key="4">
    <source>
        <dbReference type="ARBA" id="ARBA00022989"/>
    </source>
</evidence>
<dbReference type="GO" id="GO:0016020">
    <property type="term" value="C:membrane"/>
    <property type="evidence" value="ECO:0007669"/>
    <property type="project" value="UniProtKB-SubCell"/>
</dbReference>
<evidence type="ECO:0000313" key="8">
    <source>
        <dbReference type="Proteomes" id="UP000738325"/>
    </source>
</evidence>
<comment type="caution">
    <text evidence="7">The sequence shown here is derived from an EMBL/GenBank/DDBJ whole genome shotgun (WGS) entry which is preliminary data.</text>
</comment>
<dbReference type="Pfam" id="PF07947">
    <property type="entry name" value="YhhN"/>
    <property type="match status" value="1"/>
</dbReference>
<keyword evidence="3 6" id="KW-0812">Transmembrane</keyword>
<evidence type="ECO:0000256" key="2">
    <source>
        <dbReference type="ARBA" id="ARBA00007375"/>
    </source>
</evidence>
<keyword evidence="8" id="KW-1185">Reference proteome</keyword>
<sequence>MDSIHALAQPLLDFVQPITLSPYNLGVQITSLALPCLLLVESLNSQSRGRYLFKPLASLGFILAALAYIPTSYTHKLFHLSSSSSPTSFATLDDIPKTIASIGLPNLFAAYIADLRHLLFSVAPTVLSAPSAATSFAVSSSSASAAVAAGAVVYTTYTKAMMLAFGLGFLGDVLLIPKWGFLPGLVSFLLGHAAFMVAFTFHGQDAAGRQLGIGLVVAVAAVVGPWLLPKIKNKIMRGAVIAYMLVISGMVLTAFGSINSGRDHLPERVVGAVMFFLSDLFVARQQFATKSVFNKWIGLPLYYVAQLLLASTLRGERI</sequence>
<evidence type="ECO:0008006" key="9">
    <source>
        <dbReference type="Google" id="ProtNLM"/>
    </source>
</evidence>
<dbReference type="OrthoDB" id="2133758at2759"/>
<dbReference type="PANTHER" id="PTHR31885:SF6">
    <property type="entry name" value="GH04784P"/>
    <property type="match status" value="1"/>
</dbReference>
<feature type="transmembrane region" description="Helical" evidence="6">
    <location>
        <begin position="293"/>
        <end position="313"/>
    </location>
</feature>
<reference evidence="7" key="1">
    <citation type="journal article" date="2020" name="Fungal Divers.">
        <title>Resolving the Mortierellaceae phylogeny through synthesis of multi-gene phylogenetics and phylogenomics.</title>
        <authorList>
            <person name="Vandepol N."/>
            <person name="Liber J."/>
            <person name="Desiro A."/>
            <person name="Na H."/>
            <person name="Kennedy M."/>
            <person name="Barry K."/>
            <person name="Grigoriev I.V."/>
            <person name="Miller A.N."/>
            <person name="O'Donnell K."/>
            <person name="Stajich J.E."/>
            <person name="Bonito G."/>
        </authorList>
    </citation>
    <scope>NUCLEOTIDE SEQUENCE</scope>
    <source>
        <strain evidence="7">REB-010B</strain>
    </source>
</reference>
<comment type="similarity">
    <text evidence="2">Belongs to the TMEM86 family.</text>
</comment>
<gene>
    <name evidence="7" type="ORF">BGZ99_000508</name>
</gene>
<keyword evidence="4 6" id="KW-1133">Transmembrane helix</keyword>
<evidence type="ECO:0000256" key="5">
    <source>
        <dbReference type="ARBA" id="ARBA00023136"/>
    </source>
</evidence>
<keyword evidence="5 6" id="KW-0472">Membrane</keyword>
<dbReference type="InterPro" id="IPR012506">
    <property type="entry name" value="TMEM86B-like"/>
</dbReference>
<feature type="transmembrane region" description="Helical" evidence="6">
    <location>
        <begin position="52"/>
        <end position="71"/>
    </location>
</feature>
<protein>
    <recommendedName>
        <fullName evidence="9">YhhN-like protein</fullName>
    </recommendedName>
</protein>
<evidence type="ECO:0000256" key="6">
    <source>
        <dbReference type="SAM" id="Phobius"/>
    </source>
</evidence>
<evidence type="ECO:0000256" key="3">
    <source>
        <dbReference type="ARBA" id="ARBA00022692"/>
    </source>
</evidence>
<evidence type="ECO:0000256" key="1">
    <source>
        <dbReference type="ARBA" id="ARBA00004141"/>
    </source>
</evidence>
<proteinExistence type="inferred from homology"/>
<organism evidence="7 8">
    <name type="scientific">Dissophora globulifera</name>
    <dbReference type="NCBI Taxonomy" id="979702"/>
    <lineage>
        <taxon>Eukaryota</taxon>
        <taxon>Fungi</taxon>
        <taxon>Fungi incertae sedis</taxon>
        <taxon>Mucoromycota</taxon>
        <taxon>Mortierellomycotina</taxon>
        <taxon>Mortierellomycetes</taxon>
        <taxon>Mortierellales</taxon>
        <taxon>Mortierellaceae</taxon>
        <taxon>Dissophora</taxon>
    </lineage>
</organism>
<dbReference type="PANTHER" id="PTHR31885">
    <property type="entry name" value="GH04784P"/>
    <property type="match status" value="1"/>
</dbReference>
<feature type="transmembrane region" description="Helical" evidence="6">
    <location>
        <begin position="240"/>
        <end position="257"/>
    </location>
</feature>
<feature type="transmembrane region" description="Helical" evidence="6">
    <location>
        <begin position="145"/>
        <end position="167"/>
    </location>
</feature>
<feature type="transmembrane region" description="Helical" evidence="6">
    <location>
        <begin position="179"/>
        <end position="199"/>
    </location>
</feature>
<dbReference type="EMBL" id="JAAAIP010000011">
    <property type="protein sequence ID" value="KAG0329772.1"/>
    <property type="molecule type" value="Genomic_DNA"/>
</dbReference>
<dbReference type="GO" id="GO:0016787">
    <property type="term" value="F:hydrolase activity"/>
    <property type="evidence" value="ECO:0007669"/>
    <property type="project" value="TreeGrafter"/>
</dbReference>
<feature type="transmembrane region" description="Helical" evidence="6">
    <location>
        <begin position="211"/>
        <end position="228"/>
    </location>
</feature>
<feature type="transmembrane region" description="Helical" evidence="6">
    <location>
        <begin position="20"/>
        <end position="40"/>
    </location>
</feature>
<accession>A0A9P6RWZ9</accession>
<name>A0A9P6RWZ9_9FUNG</name>